<sequence>MAAVNEKLGGRLPLVDPAGFTPEQQDLAASVRAAQLPWASSAGFEITSPDGRLIGPFNAFLHHPEIAARFLAFSAAESRYTTLRERIREIVILAVGGVWAAEYEVYAHSVLAANAGIDKAAIQALAHGEIPTSLRGDELIAAELAQQLSKNHRIDEALYRAAEAAFGRRGLFDIVALMGQYLTVSALLSLFEVPAPS</sequence>
<dbReference type="EMBL" id="LFOD01000004">
    <property type="protein sequence ID" value="KMV19127.1"/>
    <property type="molecule type" value="Genomic_DNA"/>
</dbReference>
<accession>A0A0J8UDU5</accession>
<dbReference type="AlphaFoldDB" id="A0A0J8UDU5"/>
<organism evidence="1 2">
    <name type="scientific">Mycolicibacterium conceptionense</name>
    <dbReference type="NCBI Taxonomy" id="451644"/>
    <lineage>
        <taxon>Bacteria</taxon>
        <taxon>Bacillati</taxon>
        <taxon>Actinomycetota</taxon>
        <taxon>Actinomycetes</taxon>
        <taxon>Mycobacteriales</taxon>
        <taxon>Mycobacteriaceae</taxon>
        <taxon>Mycolicibacterium</taxon>
    </lineage>
</organism>
<protein>
    <submittedName>
        <fullName evidence="1">Carboxymuconolactone decarboxylase</fullName>
    </submittedName>
</protein>
<proteinExistence type="predicted"/>
<dbReference type="PANTHER" id="PTHR34846">
    <property type="entry name" value="4-CARBOXYMUCONOLACTONE DECARBOXYLASE FAMILY PROTEIN (AFU_ORTHOLOGUE AFUA_6G11590)"/>
    <property type="match status" value="1"/>
</dbReference>
<dbReference type="PANTHER" id="PTHR34846:SF11">
    <property type="entry name" value="4-CARBOXYMUCONOLACTONE DECARBOXYLASE FAMILY PROTEIN (AFU_ORTHOLOGUE AFUA_6G11590)"/>
    <property type="match status" value="1"/>
</dbReference>
<dbReference type="PATRIC" id="fig|451644.5.peg.1361"/>
<name>A0A0J8UDU5_9MYCO</name>
<comment type="caution">
    <text evidence="1">The sequence shown here is derived from an EMBL/GenBank/DDBJ whole genome shotgun (WGS) entry which is preliminary data.</text>
</comment>
<evidence type="ECO:0000313" key="1">
    <source>
        <dbReference type="EMBL" id="KMV19127.1"/>
    </source>
</evidence>
<reference evidence="1 2" key="1">
    <citation type="submission" date="2015-06" db="EMBL/GenBank/DDBJ databases">
        <title>Genome sequence of Mycobacterium conceptionense strain MLE.</title>
        <authorList>
            <person name="Greninger A.L."/>
            <person name="Cunningham G."/>
            <person name="Chiu C.Y."/>
            <person name="Miller S."/>
        </authorList>
    </citation>
    <scope>NUCLEOTIDE SEQUENCE [LARGE SCALE GENOMIC DNA]</scope>
    <source>
        <strain evidence="1 2">MLE</strain>
    </source>
</reference>
<dbReference type="InterPro" id="IPR029032">
    <property type="entry name" value="AhpD-like"/>
</dbReference>
<dbReference type="SUPFAM" id="SSF69118">
    <property type="entry name" value="AhpD-like"/>
    <property type="match status" value="1"/>
</dbReference>
<dbReference type="OrthoDB" id="949132at2"/>
<dbReference type="Proteomes" id="UP000037594">
    <property type="component" value="Unassembled WGS sequence"/>
</dbReference>
<gene>
    <name evidence="1" type="ORF">ACT17_06625</name>
</gene>
<evidence type="ECO:0000313" key="2">
    <source>
        <dbReference type="Proteomes" id="UP000037594"/>
    </source>
</evidence>
<dbReference type="Gene3D" id="1.20.1290.10">
    <property type="entry name" value="AhpD-like"/>
    <property type="match status" value="1"/>
</dbReference>